<keyword evidence="7 13" id="KW-0418">Kinase</keyword>
<dbReference type="Proteomes" id="UP001056429">
    <property type="component" value="Unassembled WGS sequence"/>
</dbReference>
<reference evidence="13" key="2">
    <citation type="submission" date="2021-04" db="EMBL/GenBank/DDBJ databases">
        <authorList>
            <person name="Dong X."/>
        </authorList>
    </citation>
    <scope>NUCLEOTIDE SEQUENCE</scope>
    <source>
        <strain evidence="13">ZWT</strain>
    </source>
</reference>
<dbReference type="EC" id="2.7.13.3" evidence="3"/>
<evidence type="ECO:0000256" key="7">
    <source>
        <dbReference type="ARBA" id="ARBA00022777"/>
    </source>
</evidence>
<dbReference type="GO" id="GO:0005886">
    <property type="term" value="C:plasma membrane"/>
    <property type="evidence" value="ECO:0007669"/>
    <property type="project" value="UniProtKB-SubCell"/>
</dbReference>
<keyword evidence="4" id="KW-1003">Cell membrane</keyword>
<dbReference type="RefSeq" id="WP_250860575.1">
    <property type="nucleotide sequence ID" value="NZ_JAGSOJ010000004.1"/>
</dbReference>
<evidence type="ECO:0000256" key="1">
    <source>
        <dbReference type="ARBA" id="ARBA00000085"/>
    </source>
</evidence>
<dbReference type="PANTHER" id="PTHR45453:SF2">
    <property type="entry name" value="HISTIDINE KINASE"/>
    <property type="match status" value="1"/>
</dbReference>
<dbReference type="SMART" id="SM00387">
    <property type="entry name" value="HATPase_c"/>
    <property type="match status" value="1"/>
</dbReference>
<dbReference type="PROSITE" id="PS50109">
    <property type="entry name" value="HIS_KIN"/>
    <property type="match status" value="1"/>
</dbReference>
<evidence type="ECO:0000256" key="4">
    <source>
        <dbReference type="ARBA" id="ARBA00022475"/>
    </source>
</evidence>
<keyword evidence="14" id="KW-1185">Reference proteome</keyword>
<keyword evidence="5" id="KW-0808">Transferase</keyword>
<dbReference type="InterPro" id="IPR050351">
    <property type="entry name" value="BphY/WalK/GraS-like"/>
</dbReference>
<evidence type="ECO:0000256" key="10">
    <source>
        <dbReference type="ARBA" id="ARBA00023136"/>
    </source>
</evidence>
<dbReference type="PRINTS" id="PR00344">
    <property type="entry name" value="BCTRLSENSOR"/>
</dbReference>
<dbReference type="InterPro" id="IPR005467">
    <property type="entry name" value="His_kinase_dom"/>
</dbReference>
<dbReference type="InterPro" id="IPR036890">
    <property type="entry name" value="HATPase_C_sf"/>
</dbReference>
<name>A0A9J6P5P8_9CLOT</name>
<dbReference type="InterPro" id="IPR003594">
    <property type="entry name" value="HATPase_dom"/>
</dbReference>
<comment type="subcellular location">
    <subcellularLocation>
        <location evidence="2">Cell membrane</location>
        <topology evidence="2">Multi-pass membrane protein</topology>
    </subcellularLocation>
</comment>
<organism evidence="13 14">
    <name type="scientific">Oceanirhabdus seepicola</name>
    <dbReference type="NCBI Taxonomy" id="2828781"/>
    <lineage>
        <taxon>Bacteria</taxon>
        <taxon>Bacillati</taxon>
        <taxon>Bacillota</taxon>
        <taxon>Clostridia</taxon>
        <taxon>Eubacteriales</taxon>
        <taxon>Clostridiaceae</taxon>
        <taxon>Oceanirhabdus</taxon>
    </lineage>
</organism>
<dbReference type="PANTHER" id="PTHR45453">
    <property type="entry name" value="PHOSPHATE REGULON SENSOR PROTEIN PHOR"/>
    <property type="match status" value="1"/>
</dbReference>
<evidence type="ECO:0000256" key="3">
    <source>
        <dbReference type="ARBA" id="ARBA00012438"/>
    </source>
</evidence>
<keyword evidence="8 11" id="KW-1133">Transmembrane helix</keyword>
<keyword evidence="6 11" id="KW-0812">Transmembrane</keyword>
<gene>
    <name evidence="13" type="ORF">KDK92_17100</name>
</gene>
<dbReference type="GO" id="GO:0000155">
    <property type="term" value="F:phosphorelay sensor kinase activity"/>
    <property type="evidence" value="ECO:0007669"/>
    <property type="project" value="TreeGrafter"/>
</dbReference>
<evidence type="ECO:0000259" key="12">
    <source>
        <dbReference type="PROSITE" id="PS50109"/>
    </source>
</evidence>
<evidence type="ECO:0000313" key="14">
    <source>
        <dbReference type="Proteomes" id="UP001056429"/>
    </source>
</evidence>
<evidence type="ECO:0000256" key="5">
    <source>
        <dbReference type="ARBA" id="ARBA00022679"/>
    </source>
</evidence>
<dbReference type="InterPro" id="IPR004358">
    <property type="entry name" value="Sig_transdc_His_kin-like_C"/>
</dbReference>
<feature type="transmembrane region" description="Helical" evidence="11">
    <location>
        <begin position="12"/>
        <end position="35"/>
    </location>
</feature>
<evidence type="ECO:0000256" key="9">
    <source>
        <dbReference type="ARBA" id="ARBA00023012"/>
    </source>
</evidence>
<sequence length="340" mass="39304">MRILEYIKTIKLTICCFLISIIVINSVLITSAPLSMGMEEIIYINSLVFIIVGIFTIIGFVKWRGEVSVIEQKLNHGESIIENDIKGDSYYLQIIRKIVELKDSEKFKEAEECKHSLRELNDYITKWVHEIKIPVSVCNLVLERMDESCSLNDIKRLTEQINKIEYYIEQVLYTSRASSFEEDITIAQIDLDKLIKKIVRKNSYLFIDKNISLELQDLNYEITTDSKWLGYMIEQLINNSCKYTQENGNVKIYAEDDQNYIQLKIRDNGVGIPIKSLDRVFDKGYTGDSGINVTKATGMGLYIVKKMCNKLNYKISVESEAGDFTEFTLSINKFSDYLKI</sequence>
<reference evidence="13" key="1">
    <citation type="journal article" date="2021" name="mSystems">
        <title>Bacteria and Archaea Synergistically Convert Glycine Betaine to Biogenic Methane in the Formosa Cold Seep of the South China Sea.</title>
        <authorList>
            <person name="Li L."/>
            <person name="Zhang W."/>
            <person name="Zhang S."/>
            <person name="Song L."/>
            <person name="Sun Q."/>
            <person name="Zhang H."/>
            <person name="Xiang H."/>
            <person name="Dong X."/>
        </authorList>
    </citation>
    <scope>NUCLEOTIDE SEQUENCE</scope>
    <source>
        <strain evidence="13">ZWT</strain>
    </source>
</reference>
<proteinExistence type="predicted"/>
<comment type="catalytic activity">
    <reaction evidence="1">
        <text>ATP + protein L-histidine = ADP + protein N-phospho-L-histidine.</text>
        <dbReference type="EC" id="2.7.13.3"/>
    </reaction>
</comment>
<dbReference type="AlphaFoldDB" id="A0A9J6P5P8"/>
<dbReference type="Pfam" id="PF02518">
    <property type="entry name" value="HATPase_c"/>
    <property type="match status" value="1"/>
</dbReference>
<dbReference type="GO" id="GO:0016036">
    <property type="term" value="P:cellular response to phosphate starvation"/>
    <property type="evidence" value="ECO:0007669"/>
    <property type="project" value="TreeGrafter"/>
</dbReference>
<evidence type="ECO:0000256" key="2">
    <source>
        <dbReference type="ARBA" id="ARBA00004651"/>
    </source>
</evidence>
<evidence type="ECO:0000313" key="13">
    <source>
        <dbReference type="EMBL" id="MCM1991454.1"/>
    </source>
</evidence>
<evidence type="ECO:0000256" key="11">
    <source>
        <dbReference type="SAM" id="Phobius"/>
    </source>
</evidence>
<feature type="domain" description="Histidine kinase" evidence="12">
    <location>
        <begin position="126"/>
        <end position="335"/>
    </location>
</feature>
<evidence type="ECO:0000256" key="6">
    <source>
        <dbReference type="ARBA" id="ARBA00022692"/>
    </source>
</evidence>
<dbReference type="EMBL" id="JAGSOJ010000004">
    <property type="protein sequence ID" value="MCM1991454.1"/>
    <property type="molecule type" value="Genomic_DNA"/>
</dbReference>
<feature type="transmembrane region" description="Helical" evidence="11">
    <location>
        <begin position="41"/>
        <end position="61"/>
    </location>
</feature>
<protein>
    <recommendedName>
        <fullName evidence="3">histidine kinase</fullName>
        <ecNumber evidence="3">2.7.13.3</ecNumber>
    </recommendedName>
</protein>
<evidence type="ECO:0000256" key="8">
    <source>
        <dbReference type="ARBA" id="ARBA00022989"/>
    </source>
</evidence>
<dbReference type="SUPFAM" id="SSF55874">
    <property type="entry name" value="ATPase domain of HSP90 chaperone/DNA topoisomerase II/histidine kinase"/>
    <property type="match status" value="1"/>
</dbReference>
<comment type="caution">
    <text evidence="13">The sequence shown here is derived from an EMBL/GenBank/DDBJ whole genome shotgun (WGS) entry which is preliminary data.</text>
</comment>
<dbReference type="Gene3D" id="3.30.565.10">
    <property type="entry name" value="Histidine kinase-like ATPase, C-terminal domain"/>
    <property type="match status" value="1"/>
</dbReference>
<keyword evidence="9" id="KW-0902">Two-component regulatory system</keyword>
<dbReference type="GO" id="GO:0004721">
    <property type="term" value="F:phosphoprotein phosphatase activity"/>
    <property type="evidence" value="ECO:0007669"/>
    <property type="project" value="TreeGrafter"/>
</dbReference>
<keyword evidence="10 11" id="KW-0472">Membrane</keyword>
<accession>A0A9J6P5P8</accession>